<proteinExistence type="predicted"/>
<protein>
    <submittedName>
        <fullName evidence="1">Uncharacterized protein</fullName>
    </submittedName>
</protein>
<name>A0A5C2S0K0_9APHY</name>
<evidence type="ECO:0000313" key="1">
    <source>
        <dbReference type="EMBL" id="RPD56841.1"/>
    </source>
</evidence>
<dbReference type="Proteomes" id="UP000313359">
    <property type="component" value="Unassembled WGS sequence"/>
</dbReference>
<dbReference type="EMBL" id="ML122285">
    <property type="protein sequence ID" value="RPD56841.1"/>
    <property type="molecule type" value="Genomic_DNA"/>
</dbReference>
<keyword evidence="2" id="KW-1185">Reference proteome</keyword>
<organism evidence="1 2">
    <name type="scientific">Lentinus tigrinus ALCF2SS1-6</name>
    <dbReference type="NCBI Taxonomy" id="1328759"/>
    <lineage>
        <taxon>Eukaryota</taxon>
        <taxon>Fungi</taxon>
        <taxon>Dikarya</taxon>
        <taxon>Basidiomycota</taxon>
        <taxon>Agaricomycotina</taxon>
        <taxon>Agaricomycetes</taxon>
        <taxon>Polyporales</taxon>
        <taxon>Polyporaceae</taxon>
        <taxon>Lentinus</taxon>
    </lineage>
</organism>
<reference evidence="1" key="1">
    <citation type="journal article" date="2018" name="Genome Biol. Evol.">
        <title>Genomics and development of Lentinus tigrinus, a white-rot wood-decaying mushroom with dimorphic fruiting bodies.</title>
        <authorList>
            <person name="Wu B."/>
            <person name="Xu Z."/>
            <person name="Knudson A."/>
            <person name="Carlson A."/>
            <person name="Chen N."/>
            <person name="Kovaka S."/>
            <person name="LaButti K."/>
            <person name="Lipzen A."/>
            <person name="Pennachio C."/>
            <person name="Riley R."/>
            <person name="Schakwitz W."/>
            <person name="Umezawa K."/>
            <person name="Ohm R.A."/>
            <person name="Grigoriev I.V."/>
            <person name="Nagy L.G."/>
            <person name="Gibbons J."/>
            <person name="Hibbett D."/>
        </authorList>
    </citation>
    <scope>NUCLEOTIDE SEQUENCE [LARGE SCALE GENOMIC DNA]</scope>
    <source>
        <strain evidence="1">ALCF2SS1-6</strain>
    </source>
</reference>
<dbReference type="AlphaFoldDB" id="A0A5C2S0K0"/>
<sequence length="153" mass="16589">MFDDSAPLTHTHTHCIMRSSSCVQCSPPLQLQLLVSLCLSSLLSHFSVVSPLSSTIVYRFSLLAPRSSLLVSSLSCASRHSHILVETPHRPSATAWFPGSPVPVPVPVLVLVPFRLPPLMPPSLFVVRCSLFVVHIALPPEAAVPRRSPSRPS</sequence>
<accession>A0A5C2S0K0</accession>
<evidence type="ECO:0000313" key="2">
    <source>
        <dbReference type="Proteomes" id="UP000313359"/>
    </source>
</evidence>
<gene>
    <name evidence="1" type="ORF">L227DRAFT_245926</name>
</gene>